<accession>A0A150FP87</accession>
<dbReference type="UniPathway" id="UPA00908">
    <property type="reaction ID" value="UER00884"/>
</dbReference>
<dbReference type="SMART" id="SM00471">
    <property type="entry name" value="HDc"/>
    <property type="match status" value="1"/>
</dbReference>
<dbReference type="PROSITE" id="PS51880">
    <property type="entry name" value="TGS"/>
    <property type="match status" value="1"/>
</dbReference>
<evidence type="ECO:0000313" key="9">
    <source>
        <dbReference type="EMBL" id="SHK51900.1"/>
    </source>
</evidence>
<evidence type="ECO:0000256" key="3">
    <source>
        <dbReference type="ARBA" id="ARBA00048244"/>
    </source>
</evidence>
<dbReference type="Pfam" id="PF19296">
    <property type="entry name" value="RelA_AH_RIS"/>
    <property type="match status" value="1"/>
</dbReference>
<dbReference type="Gene3D" id="3.10.20.30">
    <property type="match status" value="1"/>
</dbReference>
<dbReference type="CDD" id="cd05399">
    <property type="entry name" value="NT_Rel-Spo_like"/>
    <property type="match status" value="1"/>
</dbReference>
<dbReference type="PATRIC" id="fig|1121328.3.peg.506"/>
<sequence>MLENLLSMISQYSPDSDLDIIIKAYNFAENAHEGQFRKSGEKYFIHPVEVAKILIELELDTTTIAAGLLHDVIEDTKYTYEDLKKAFGQETADLVDGVTKLGKIAYKSKEETQAENLRKMFMAMAKDIRVILIKLADRLHNMRTLKFMSPEKAKEKACETLEIYAPIANRLGIFKIKWELEDIGLRYLDPEGYYDLVEKVAKKRREREEYIKNVVEILKDKLKDIYSDCEIYGRAKHFYSIYKKMKYQNKAFEEIYDLMAVRVIVDSVKDCYGVLGVVHTIWKPIPGRFKDYIAMPKANMYQSLHTTVVGPDGEPLEIQIRTEEMHKVAEYGIAAHWKYKEGKISQNESDMEKKLSWLRQMMEWQKELSDPTEFMEALKIDLFTNQVFVFTPKGDVIELPAGSTPIDFAYKVHTGIGNSLIGAKVDGRIVPIDYKLNNGNIVEILTSSQSNGPSRDWINIVKSSQAKNKIKQWFKKERREENIQRGKELLEKEIKRQGYNPAEILKPKYLNIILKRTNQPTEEDLYAAIGYGGIALNQVIPKLKEEYENDRKIKGESNFKENINTKQQKQKKRYNNQGVIVKDLDNILVRFAKCCTPLPGDEIIGYTTKGRGVSVHRKDCPNINIYDESIANRLLEVKWDIKDISTFEAEIQIIANDRTGLLTDLTQIFSADKVPVKGMNARTTKKKLAYVNLLIEVKSIDQLKSVMNKIKSLQGVIDVFRVIN</sequence>
<dbReference type="InterPro" id="IPR004095">
    <property type="entry name" value="TGS"/>
</dbReference>
<dbReference type="NCBIfam" id="TIGR00691">
    <property type="entry name" value="spoT_relA"/>
    <property type="match status" value="1"/>
</dbReference>
<dbReference type="PROSITE" id="PS51831">
    <property type="entry name" value="HD"/>
    <property type="match status" value="1"/>
</dbReference>
<dbReference type="FunFam" id="1.10.3210.10:FF:000001">
    <property type="entry name" value="GTP pyrophosphokinase RelA"/>
    <property type="match status" value="1"/>
</dbReference>
<dbReference type="SUPFAM" id="SSF109604">
    <property type="entry name" value="HD-domain/PDEase-like"/>
    <property type="match status" value="1"/>
</dbReference>
<evidence type="ECO:0000259" key="7">
    <source>
        <dbReference type="PROSITE" id="PS51880"/>
    </source>
</evidence>
<dbReference type="InterPro" id="IPR002912">
    <property type="entry name" value="ACT_dom"/>
</dbReference>
<evidence type="ECO:0000313" key="11">
    <source>
        <dbReference type="Proteomes" id="UP000323392"/>
    </source>
</evidence>
<dbReference type="Proteomes" id="UP000092605">
    <property type="component" value="Unassembled WGS sequence"/>
</dbReference>
<dbReference type="Pfam" id="PF04607">
    <property type="entry name" value="RelA_SpoT"/>
    <property type="match status" value="1"/>
</dbReference>
<dbReference type="FunFam" id="3.30.460.10:FF:000001">
    <property type="entry name" value="GTP pyrophosphokinase RelA"/>
    <property type="match status" value="1"/>
</dbReference>
<comment type="function">
    <text evidence="4">In eubacteria ppGpp (guanosine 3'-diphosphate 5'-diphosphate) is a mediator of the stringent response that coordinates a variety of cellular activities in response to changes in nutritional abundance.</text>
</comment>
<proteinExistence type="inferred from homology"/>
<dbReference type="InterPro" id="IPR012676">
    <property type="entry name" value="TGS-like"/>
</dbReference>
<evidence type="ECO:0000256" key="4">
    <source>
        <dbReference type="RuleBase" id="RU003847"/>
    </source>
</evidence>
<evidence type="ECO:0000313" key="10">
    <source>
        <dbReference type="Proteomes" id="UP000092605"/>
    </source>
</evidence>
<dbReference type="GO" id="GO:0008728">
    <property type="term" value="F:GTP diphosphokinase activity"/>
    <property type="evidence" value="ECO:0007669"/>
    <property type="project" value="UniProtKB-EC"/>
</dbReference>
<reference evidence="8 10" key="1">
    <citation type="submission" date="2016-02" db="EMBL/GenBank/DDBJ databases">
        <title>Draft genome sequence for Clostridium paradoxum JW-YL-7.</title>
        <authorList>
            <person name="Utturkar S.M."/>
            <person name="Lancaster A."/>
            <person name="Poole F.L."/>
            <person name="Adams M.W."/>
            <person name="Brown S.D."/>
        </authorList>
    </citation>
    <scope>NUCLEOTIDE SEQUENCE [LARGE SCALE GENOMIC DNA]</scope>
    <source>
        <strain evidence="8 10">JW-YL-7</strain>
    </source>
</reference>
<dbReference type="CDD" id="cd04876">
    <property type="entry name" value="ACT_RelA-SpoT"/>
    <property type="match status" value="1"/>
</dbReference>
<dbReference type="InterPro" id="IPR043519">
    <property type="entry name" value="NT_sf"/>
</dbReference>
<organism evidence="8 10">
    <name type="scientific">Alkalithermobacter thermoalcaliphilus JW-YL-7 = DSM 7308</name>
    <dbReference type="NCBI Taxonomy" id="1121328"/>
    <lineage>
        <taxon>Bacteria</taxon>
        <taxon>Bacillati</taxon>
        <taxon>Bacillota</taxon>
        <taxon>Clostridia</taxon>
        <taxon>Peptostreptococcales</taxon>
        <taxon>Tepidibacteraceae</taxon>
        <taxon>Alkalithermobacter</taxon>
    </lineage>
</organism>
<dbReference type="Gene3D" id="3.30.70.260">
    <property type="match status" value="1"/>
</dbReference>
<feature type="domain" description="TGS" evidence="7">
    <location>
        <begin position="385"/>
        <end position="446"/>
    </location>
</feature>
<dbReference type="EMBL" id="FRBG01000002">
    <property type="protein sequence ID" value="SHK51900.1"/>
    <property type="molecule type" value="Genomic_DNA"/>
</dbReference>
<evidence type="ECO:0000313" key="8">
    <source>
        <dbReference type="EMBL" id="KXZ39432.1"/>
    </source>
</evidence>
<dbReference type="Pfam" id="PF13291">
    <property type="entry name" value="ACT_4"/>
    <property type="match status" value="1"/>
</dbReference>
<dbReference type="SUPFAM" id="SSF81271">
    <property type="entry name" value="TGS-like"/>
    <property type="match status" value="1"/>
</dbReference>
<dbReference type="GO" id="GO:0015970">
    <property type="term" value="P:guanosine tetraphosphate biosynthetic process"/>
    <property type="evidence" value="ECO:0007669"/>
    <property type="project" value="UniProtKB-UniPathway"/>
</dbReference>
<dbReference type="PROSITE" id="PS51671">
    <property type="entry name" value="ACT"/>
    <property type="match status" value="1"/>
</dbReference>
<feature type="domain" description="HD" evidence="6">
    <location>
        <begin position="43"/>
        <end position="142"/>
    </location>
</feature>
<dbReference type="CDD" id="cd00077">
    <property type="entry name" value="HDc"/>
    <property type="match status" value="1"/>
</dbReference>
<comment type="similarity">
    <text evidence="4">Belongs to the relA/spoT family.</text>
</comment>
<dbReference type="SUPFAM" id="SSF81301">
    <property type="entry name" value="Nucleotidyltransferase"/>
    <property type="match status" value="1"/>
</dbReference>
<dbReference type="InterPro" id="IPR033655">
    <property type="entry name" value="TGS_RelA/SpoT"/>
</dbReference>
<comment type="pathway">
    <text evidence="1">Purine metabolism; ppGpp biosynthesis; ppGpp from GTP: step 1/2.</text>
</comment>
<evidence type="ECO:0000256" key="2">
    <source>
        <dbReference type="ARBA" id="ARBA00013251"/>
    </source>
</evidence>
<dbReference type="Gene3D" id="3.30.460.10">
    <property type="entry name" value="Beta Polymerase, domain 2"/>
    <property type="match status" value="1"/>
</dbReference>
<gene>
    <name evidence="8" type="ORF">JWYL7_0507</name>
    <name evidence="9" type="ORF">SAMN05661008_00382</name>
</gene>
<protein>
    <recommendedName>
        <fullName evidence="2">GTP diphosphokinase</fullName>
        <ecNumber evidence="2">2.7.6.5</ecNumber>
    </recommendedName>
</protein>
<dbReference type="EMBL" id="LSFY01000001">
    <property type="protein sequence ID" value="KXZ39432.1"/>
    <property type="molecule type" value="Genomic_DNA"/>
</dbReference>
<evidence type="ECO:0000259" key="6">
    <source>
        <dbReference type="PROSITE" id="PS51831"/>
    </source>
</evidence>
<dbReference type="InterPro" id="IPR045865">
    <property type="entry name" value="ACT-like_dom_sf"/>
</dbReference>
<dbReference type="InterPro" id="IPR007685">
    <property type="entry name" value="RelA_SpoT"/>
</dbReference>
<dbReference type="PANTHER" id="PTHR21262">
    <property type="entry name" value="GUANOSINE-3',5'-BIS DIPHOSPHATE 3'-PYROPHOSPHOHYDROLASE"/>
    <property type="match status" value="1"/>
</dbReference>
<dbReference type="InterPro" id="IPR012675">
    <property type="entry name" value="Beta-grasp_dom_sf"/>
</dbReference>
<dbReference type="EC" id="2.7.6.5" evidence="2"/>
<dbReference type="CDD" id="cd01668">
    <property type="entry name" value="TGS_RSH"/>
    <property type="match status" value="1"/>
</dbReference>
<dbReference type="InterPro" id="IPR045600">
    <property type="entry name" value="RelA/SpoT_AH_RIS"/>
</dbReference>
<dbReference type="GO" id="GO:0005886">
    <property type="term" value="C:plasma membrane"/>
    <property type="evidence" value="ECO:0007669"/>
    <property type="project" value="TreeGrafter"/>
</dbReference>
<dbReference type="InterPro" id="IPR003607">
    <property type="entry name" value="HD/PDEase_dom"/>
</dbReference>
<dbReference type="Gene3D" id="1.10.3210.10">
    <property type="entry name" value="Hypothetical protein af1432"/>
    <property type="match status" value="1"/>
</dbReference>
<dbReference type="SMART" id="SM00954">
    <property type="entry name" value="RelA_SpoT"/>
    <property type="match status" value="1"/>
</dbReference>
<name>A0A150FP87_CLOPD</name>
<comment type="caution">
    <text evidence="8">The sequence shown here is derived from an EMBL/GenBank/DDBJ whole genome shotgun (WGS) entry which is preliminary data.</text>
</comment>
<keyword evidence="11" id="KW-1185">Reference proteome</keyword>
<dbReference type="PANTHER" id="PTHR21262:SF31">
    <property type="entry name" value="GTP PYROPHOSPHOKINASE"/>
    <property type="match status" value="1"/>
</dbReference>
<dbReference type="Pfam" id="PF02824">
    <property type="entry name" value="TGS"/>
    <property type="match status" value="1"/>
</dbReference>
<dbReference type="RefSeq" id="WP_066068611.1">
    <property type="nucleotide sequence ID" value="NZ_FRBG01000002.1"/>
</dbReference>
<feature type="domain" description="ACT" evidence="5">
    <location>
        <begin position="650"/>
        <end position="724"/>
    </location>
</feature>
<dbReference type="AlphaFoldDB" id="A0A150FP87"/>
<dbReference type="STRING" id="1121328.JWYL7_0507"/>
<comment type="catalytic activity">
    <reaction evidence="3">
        <text>GTP + ATP = guanosine 3'-diphosphate 5'-triphosphate + AMP</text>
        <dbReference type="Rhea" id="RHEA:22088"/>
        <dbReference type="ChEBI" id="CHEBI:30616"/>
        <dbReference type="ChEBI" id="CHEBI:37565"/>
        <dbReference type="ChEBI" id="CHEBI:142410"/>
        <dbReference type="ChEBI" id="CHEBI:456215"/>
        <dbReference type="EC" id="2.7.6.5"/>
    </reaction>
</comment>
<dbReference type="FunFam" id="3.10.20.30:FF:000002">
    <property type="entry name" value="GTP pyrophosphokinase (RelA/SpoT)"/>
    <property type="match status" value="1"/>
</dbReference>
<dbReference type="InterPro" id="IPR006674">
    <property type="entry name" value="HD_domain"/>
</dbReference>
<dbReference type="OrthoDB" id="9805041at2"/>
<dbReference type="InterPro" id="IPR004811">
    <property type="entry name" value="RelA/Spo_fam"/>
</dbReference>
<evidence type="ECO:0000256" key="1">
    <source>
        <dbReference type="ARBA" id="ARBA00004976"/>
    </source>
</evidence>
<dbReference type="SUPFAM" id="SSF55021">
    <property type="entry name" value="ACT-like"/>
    <property type="match status" value="1"/>
</dbReference>
<evidence type="ECO:0000259" key="5">
    <source>
        <dbReference type="PROSITE" id="PS51671"/>
    </source>
</evidence>
<reference evidence="9 11" key="2">
    <citation type="submission" date="2016-11" db="EMBL/GenBank/DDBJ databases">
        <authorList>
            <person name="Varghese N."/>
            <person name="Submissions S."/>
        </authorList>
    </citation>
    <scope>NUCLEOTIDE SEQUENCE [LARGE SCALE GENOMIC DNA]</scope>
    <source>
        <strain evidence="9 11">DSM 7308</strain>
    </source>
</reference>
<keyword evidence="8" id="KW-0808">Transferase</keyword>
<dbReference type="Proteomes" id="UP000323392">
    <property type="component" value="Unassembled WGS sequence"/>
</dbReference>
<dbReference type="Pfam" id="PF13328">
    <property type="entry name" value="HD_4"/>
    <property type="match status" value="1"/>
</dbReference>